<reference evidence="1 2" key="1">
    <citation type="submission" date="2019-09" db="EMBL/GenBank/DDBJ databases">
        <title>A chromosome-level genome assembly of the Chinese tupelo Nyssa sinensis.</title>
        <authorList>
            <person name="Yang X."/>
            <person name="Kang M."/>
            <person name="Yang Y."/>
            <person name="Xiong H."/>
            <person name="Wang M."/>
            <person name="Zhang Z."/>
            <person name="Wang Z."/>
            <person name="Wu H."/>
            <person name="Ma T."/>
            <person name="Liu J."/>
            <person name="Xi Z."/>
        </authorList>
    </citation>
    <scope>NUCLEOTIDE SEQUENCE [LARGE SCALE GENOMIC DNA]</scope>
    <source>
        <strain evidence="1">J267</strain>
        <tissue evidence="1">Leaf</tissue>
    </source>
</reference>
<proteinExistence type="predicted"/>
<gene>
    <name evidence="1" type="ORF">F0562_017776</name>
</gene>
<dbReference type="EMBL" id="CM018051">
    <property type="protein sequence ID" value="KAA8517483.1"/>
    <property type="molecule type" value="Genomic_DNA"/>
</dbReference>
<organism evidence="1 2">
    <name type="scientific">Nyssa sinensis</name>
    <dbReference type="NCBI Taxonomy" id="561372"/>
    <lineage>
        <taxon>Eukaryota</taxon>
        <taxon>Viridiplantae</taxon>
        <taxon>Streptophyta</taxon>
        <taxon>Embryophyta</taxon>
        <taxon>Tracheophyta</taxon>
        <taxon>Spermatophyta</taxon>
        <taxon>Magnoliopsida</taxon>
        <taxon>eudicotyledons</taxon>
        <taxon>Gunneridae</taxon>
        <taxon>Pentapetalae</taxon>
        <taxon>asterids</taxon>
        <taxon>Cornales</taxon>
        <taxon>Nyssaceae</taxon>
        <taxon>Nyssa</taxon>
    </lineage>
</organism>
<name>A0A5J4ZFP8_9ASTE</name>
<dbReference type="Proteomes" id="UP000325577">
    <property type="component" value="Linkage Group LG8"/>
</dbReference>
<accession>A0A5J4ZFP8</accession>
<keyword evidence="2" id="KW-1185">Reference proteome</keyword>
<protein>
    <submittedName>
        <fullName evidence="1">Uncharacterized protein</fullName>
    </submittedName>
</protein>
<dbReference type="AlphaFoldDB" id="A0A5J4ZFP8"/>
<sequence>MPIWTPLPDVQVINRDSTDHGRRFFRLIMLKVPEGAAGSPSAVLQNVTLSSCEVSLFNKNKDVRSVNTVNWSFSQKSQHRYDSKNESSFGSSLALENTFSGI</sequence>
<evidence type="ECO:0000313" key="1">
    <source>
        <dbReference type="EMBL" id="KAA8517483.1"/>
    </source>
</evidence>
<evidence type="ECO:0000313" key="2">
    <source>
        <dbReference type="Proteomes" id="UP000325577"/>
    </source>
</evidence>